<keyword evidence="3 9" id="KW-0812">Transmembrane</keyword>
<evidence type="ECO:0000313" key="12">
    <source>
        <dbReference type="Proteomes" id="UP000887561"/>
    </source>
</evidence>
<evidence type="ECO:0000256" key="6">
    <source>
        <dbReference type="ARBA" id="ARBA00024145"/>
    </source>
</evidence>
<evidence type="ECO:0000256" key="4">
    <source>
        <dbReference type="ARBA" id="ARBA00022989"/>
    </source>
</evidence>
<comment type="catalytic activity">
    <reaction evidence="7">
        <text>bromide(in) = bromide(out)</text>
        <dbReference type="Rhea" id="RHEA:75383"/>
        <dbReference type="ChEBI" id="CHEBI:15858"/>
    </reaction>
</comment>
<evidence type="ECO:0000256" key="7">
    <source>
        <dbReference type="ARBA" id="ARBA00035085"/>
    </source>
</evidence>
<evidence type="ECO:0000259" key="10">
    <source>
        <dbReference type="Pfam" id="PF12430"/>
    </source>
</evidence>
<evidence type="ECO:0000256" key="8">
    <source>
        <dbReference type="ARBA" id="ARBA00044702"/>
    </source>
</evidence>
<dbReference type="PANTHER" id="PTHR15948">
    <property type="entry name" value="G-PROTEIN COUPLED RECEPTOR 89-RELATED"/>
    <property type="match status" value="1"/>
</dbReference>
<comment type="catalytic activity">
    <reaction evidence="6">
        <text>iodide(out) = iodide(in)</text>
        <dbReference type="Rhea" id="RHEA:66324"/>
        <dbReference type="ChEBI" id="CHEBI:16382"/>
    </reaction>
</comment>
<comment type="subcellular location">
    <subcellularLocation>
        <location evidence="1">Membrane</location>
        <topology evidence="1">Multi-pass membrane protein</topology>
    </subcellularLocation>
</comment>
<protein>
    <submittedName>
        <fullName evidence="13">Uncharacterized protein</fullName>
    </submittedName>
</protein>
<organism evidence="12 13">
    <name type="scientific">Meloidogyne javanica</name>
    <name type="common">Root-knot nematode worm</name>
    <dbReference type="NCBI Taxonomy" id="6303"/>
    <lineage>
        <taxon>Eukaryota</taxon>
        <taxon>Metazoa</taxon>
        <taxon>Ecdysozoa</taxon>
        <taxon>Nematoda</taxon>
        <taxon>Chromadorea</taxon>
        <taxon>Rhabditida</taxon>
        <taxon>Tylenchina</taxon>
        <taxon>Tylenchomorpha</taxon>
        <taxon>Tylenchoidea</taxon>
        <taxon>Meloidogynidae</taxon>
        <taxon>Meloidogyninae</taxon>
        <taxon>Meloidogyne</taxon>
        <taxon>Meloidogyne incognita group</taxon>
    </lineage>
</organism>
<evidence type="ECO:0000256" key="9">
    <source>
        <dbReference type="SAM" id="Phobius"/>
    </source>
</evidence>
<reference evidence="13" key="1">
    <citation type="submission" date="2022-11" db="UniProtKB">
        <authorList>
            <consortium name="WormBaseParasite"/>
        </authorList>
    </citation>
    <scope>IDENTIFICATION</scope>
</reference>
<evidence type="ECO:0000256" key="1">
    <source>
        <dbReference type="ARBA" id="ARBA00004141"/>
    </source>
</evidence>
<feature type="domain" description="Abscisic acid G-protein coupled receptor-like" evidence="10">
    <location>
        <begin position="231"/>
        <end position="307"/>
    </location>
</feature>
<accession>A0A915LRX4</accession>
<dbReference type="InterPro" id="IPR022535">
    <property type="entry name" value="Golgi_pH-regulator_cons_dom"/>
</dbReference>
<feature type="transmembrane region" description="Helical" evidence="9">
    <location>
        <begin position="110"/>
        <end position="131"/>
    </location>
</feature>
<evidence type="ECO:0000256" key="5">
    <source>
        <dbReference type="ARBA" id="ARBA00023136"/>
    </source>
</evidence>
<keyword evidence="4 9" id="KW-1133">Transmembrane helix</keyword>
<evidence type="ECO:0000256" key="2">
    <source>
        <dbReference type="ARBA" id="ARBA00009478"/>
    </source>
</evidence>
<feature type="transmembrane region" description="Helical" evidence="9">
    <location>
        <begin position="12"/>
        <end position="32"/>
    </location>
</feature>
<feature type="transmembrane region" description="Helical" evidence="9">
    <location>
        <begin position="71"/>
        <end position="89"/>
    </location>
</feature>
<dbReference type="Proteomes" id="UP000887561">
    <property type="component" value="Unplaced"/>
</dbReference>
<keyword evidence="5 9" id="KW-0472">Membrane</keyword>
<feature type="transmembrane region" description="Helical" evidence="9">
    <location>
        <begin position="44"/>
        <end position="65"/>
    </location>
</feature>
<feature type="transmembrane region" description="Helical" evidence="9">
    <location>
        <begin position="262"/>
        <end position="286"/>
    </location>
</feature>
<dbReference type="WBParaSite" id="scaffold1759_cov164.g3579">
    <property type="protein sequence ID" value="scaffold1759_cov164.g3579"/>
    <property type="gene ID" value="scaffold1759_cov164.g3579"/>
</dbReference>
<dbReference type="InterPro" id="IPR025969">
    <property type="entry name" value="ABA_GPCR_dom"/>
</dbReference>
<feature type="domain" description="Golgi pH regulator conserved" evidence="11">
    <location>
        <begin position="104"/>
        <end position="169"/>
    </location>
</feature>
<comment type="catalytic activity">
    <reaction evidence="8">
        <text>fluoride(in) = fluoride(out)</text>
        <dbReference type="Rhea" id="RHEA:76159"/>
        <dbReference type="ChEBI" id="CHEBI:17051"/>
    </reaction>
</comment>
<evidence type="ECO:0000256" key="3">
    <source>
        <dbReference type="ARBA" id="ARBA00022692"/>
    </source>
</evidence>
<dbReference type="Pfam" id="PF12537">
    <property type="entry name" value="GPHR_N"/>
    <property type="match status" value="1"/>
</dbReference>
<name>A0A915LRX4_MELJA</name>
<evidence type="ECO:0000313" key="13">
    <source>
        <dbReference type="WBParaSite" id="scaffold1759_cov164.g3579"/>
    </source>
</evidence>
<sequence>MEMISAGDALIVLGSQTVFFILGWLFFMKQLFRDYEVDQKAVQIFFSVTFAISCTLFELVIFEILNVLSNSWVMPLTLICWLITIYAFWRLGDNFPILSAKHGIFSMQQAVSRVGVVGVTVMANLSGFGAVNAPYTCMSIFMRPVTEDDIAQLERKLRQNFDMIVAKKPNVESVSLFKRVVGTFKAAPTGTLRDQIRLLNSEILPLEEFGKHLFLELVEAHNAKINIVFDRVGKVDPITKGMAIVVHHMGYQIDVRFWSQQISFLVIGIIAVTSIRGLLITIAKFFNAISNRQSSNLVVLGLAQLMVNLY</sequence>
<comment type="similarity">
    <text evidence="2">Belongs to the Golgi pH regulator (TC 1.A.38) family.</text>
</comment>
<dbReference type="InterPro" id="IPR015672">
    <property type="entry name" value="GPHR/GTG"/>
</dbReference>
<proteinExistence type="inferred from homology"/>
<keyword evidence="12" id="KW-1185">Reference proteome</keyword>
<dbReference type="Pfam" id="PF12430">
    <property type="entry name" value="ABA_GPCR"/>
    <property type="match status" value="1"/>
</dbReference>
<dbReference type="AlphaFoldDB" id="A0A915LRX4"/>
<dbReference type="PANTHER" id="PTHR15948:SF0">
    <property type="entry name" value="GOLGI PH REGULATOR A-RELATED"/>
    <property type="match status" value="1"/>
</dbReference>
<evidence type="ECO:0000259" key="11">
    <source>
        <dbReference type="Pfam" id="PF12537"/>
    </source>
</evidence>
<dbReference type="GO" id="GO:0016020">
    <property type="term" value="C:membrane"/>
    <property type="evidence" value="ECO:0007669"/>
    <property type="project" value="UniProtKB-SubCell"/>
</dbReference>